<reference evidence="1 2" key="1">
    <citation type="submission" date="2016-07" db="EMBL/GenBank/DDBJ databases">
        <title>Comparative genomics of the Campylobacter concisus group.</title>
        <authorList>
            <person name="Miller W.G."/>
            <person name="Yee E."/>
            <person name="Chapman M.H."/>
            <person name="Huynh S."/>
            <person name="Bono J.L."/>
            <person name="On S.L.W."/>
            <person name="StLeger J."/>
            <person name="Foster G."/>
            <person name="Parker C.T."/>
        </authorList>
    </citation>
    <scope>NUCLEOTIDE SEQUENCE [LARGE SCALE GENOMIC DNA]</scope>
    <source>
        <strain evidence="1 2">ATCC 33238</strain>
    </source>
</reference>
<accession>A0A6G5QNI4</accession>
<name>A0A6G5QNI4_CAMRE</name>
<evidence type="ECO:0000313" key="2">
    <source>
        <dbReference type="Proteomes" id="UP000502377"/>
    </source>
</evidence>
<sequence>MDTALTTINLKKETKMSIVTNNQTTSSKMTCFKIQRSVPNAFAHNDRSQTVDHAYPQFSHLNEVDASAFLAEEKYLCMLTQAIQNYIARTGQRVQVDPKNIRRSAIVLIEDRHTIDDVRRLCDVIERKYGWRTIQIAIHRDEGHFDENGVWHPNLHAHIEFFVLGTDGVNLYKSRDFGPLKMKELQTLAANVLGMRRGINYSAIGQTPRKGLPHQAYRILAQTISQFTAKVENLEKKVAQKGAQIEELKKHINALQNQNDEGLEQAEGQKALRKIFERIRYHIDDI</sequence>
<dbReference type="EMBL" id="CP012543">
    <property type="protein sequence ID" value="QCD47275.1"/>
    <property type="molecule type" value="Genomic_DNA"/>
</dbReference>
<organism evidence="1 2">
    <name type="scientific">Campylobacter rectus</name>
    <name type="common">Wolinella recta</name>
    <dbReference type="NCBI Taxonomy" id="203"/>
    <lineage>
        <taxon>Bacteria</taxon>
        <taxon>Pseudomonadati</taxon>
        <taxon>Campylobacterota</taxon>
        <taxon>Epsilonproteobacteria</taxon>
        <taxon>Campylobacterales</taxon>
        <taxon>Campylobacteraceae</taxon>
        <taxon>Campylobacter</taxon>
    </lineage>
</organism>
<protein>
    <submittedName>
        <fullName evidence="1">Uncharacterized protein</fullName>
    </submittedName>
</protein>
<evidence type="ECO:0000313" key="1">
    <source>
        <dbReference type="EMBL" id="QCD47275.1"/>
    </source>
</evidence>
<dbReference type="Proteomes" id="UP000502377">
    <property type="component" value="Chromosome"/>
</dbReference>
<gene>
    <name evidence="1" type="ORF">CRECT_1640</name>
</gene>
<dbReference type="KEGG" id="crx:CRECT_1640"/>
<proteinExistence type="predicted"/>
<dbReference type="AlphaFoldDB" id="A0A6G5QNI4"/>